<dbReference type="AlphaFoldDB" id="A0A2N9IKW7"/>
<sequence>MRGEVMEKTKQEQMKPRELPWPPRLPPLKSSDHRSPAFWWSLLIFNMELRKNGLETGSHALVDTKSRVPCSTTDLDLADSKRDRFKLKGIAPSAPRQTTSLMSSFGFNTPSNNKSHVPPFIRRHKICGLWAATIPPKKSTRQNSVVNSHVEAKSHGHSHTMGETHAPGGGHIPEGKNPFGDEHVLGGGEIPVGRPQ</sequence>
<dbReference type="EMBL" id="OIVN01005979">
    <property type="protein sequence ID" value="SPD24693.1"/>
    <property type="molecule type" value="Genomic_DNA"/>
</dbReference>
<evidence type="ECO:0000313" key="2">
    <source>
        <dbReference type="EMBL" id="SPD24693.1"/>
    </source>
</evidence>
<name>A0A2N9IKW7_FAGSY</name>
<gene>
    <name evidence="2" type="ORF">FSB_LOCUS52575</name>
</gene>
<protein>
    <submittedName>
        <fullName evidence="2">Uncharacterized protein</fullName>
    </submittedName>
</protein>
<organism evidence="2">
    <name type="scientific">Fagus sylvatica</name>
    <name type="common">Beechnut</name>
    <dbReference type="NCBI Taxonomy" id="28930"/>
    <lineage>
        <taxon>Eukaryota</taxon>
        <taxon>Viridiplantae</taxon>
        <taxon>Streptophyta</taxon>
        <taxon>Embryophyta</taxon>
        <taxon>Tracheophyta</taxon>
        <taxon>Spermatophyta</taxon>
        <taxon>Magnoliopsida</taxon>
        <taxon>eudicotyledons</taxon>
        <taxon>Gunneridae</taxon>
        <taxon>Pentapetalae</taxon>
        <taxon>rosids</taxon>
        <taxon>fabids</taxon>
        <taxon>Fagales</taxon>
        <taxon>Fagaceae</taxon>
        <taxon>Fagus</taxon>
    </lineage>
</organism>
<feature type="compositionally biased region" description="Basic and acidic residues" evidence="1">
    <location>
        <begin position="1"/>
        <end position="18"/>
    </location>
</feature>
<reference evidence="2" key="1">
    <citation type="submission" date="2018-02" db="EMBL/GenBank/DDBJ databases">
        <authorList>
            <person name="Cohen D.B."/>
            <person name="Kent A.D."/>
        </authorList>
    </citation>
    <scope>NUCLEOTIDE SEQUENCE</scope>
</reference>
<accession>A0A2N9IKW7</accession>
<evidence type="ECO:0000256" key="1">
    <source>
        <dbReference type="SAM" id="MobiDB-lite"/>
    </source>
</evidence>
<proteinExistence type="predicted"/>
<feature type="region of interest" description="Disordered" evidence="1">
    <location>
        <begin position="1"/>
        <end position="32"/>
    </location>
</feature>